<reference evidence="3" key="1">
    <citation type="submission" date="2016-11" db="UniProtKB">
        <authorList>
            <consortium name="WormBaseParasite"/>
        </authorList>
    </citation>
    <scope>IDENTIFICATION</scope>
</reference>
<keyword evidence="2" id="KW-1185">Reference proteome</keyword>
<feature type="region of interest" description="Disordered" evidence="1">
    <location>
        <begin position="61"/>
        <end position="151"/>
    </location>
</feature>
<dbReference type="Proteomes" id="UP000095287">
    <property type="component" value="Unplaced"/>
</dbReference>
<evidence type="ECO:0000256" key="1">
    <source>
        <dbReference type="SAM" id="MobiDB-lite"/>
    </source>
</evidence>
<accession>A0A1I7YV46</accession>
<proteinExistence type="predicted"/>
<organism evidence="2 3">
    <name type="scientific">Steinernema glaseri</name>
    <dbReference type="NCBI Taxonomy" id="37863"/>
    <lineage>
        <taxon>Eukaryota</taxon>
        <taxon>Metazoa</taxon>
        <taxon>Ecdysozoa</taxon>
        <taxon>Nematoda</taxon>
        <taxon>Chromadorea</taxon>
        <taxon>Rhabditida</taxon>
        <taxon>Tylenchina</taxon>
        <taxon>Panagrolaimomorpha</taxon>
        <taxon>Strongyloidoidea</taxon>
        <taxon>Steinernematidae</taxon>
        <taxon>Steinernema</taxon>
    </lineage>
</organism>
<protein>
    <submittedName>
        <fullName evidence="3">Integron gene cassette protein</fullName>
    </submittedName>
</protein>
<feature type="compositionally biased region" description="Basic and acidic residues" evidence="1">
    <location>
        <begin position="91"/>
        <end position="107"/>
    </location>
</feature>
<dbReference type="WBParaSite" id="L893_g20026.t1">
    <property type="protein sequence ID" value="L893_g20026.t1"/>
    <property type="gene ID" value="L893_g20026"/>
</dbReference>
<evidence type="ECO:0000313" key="2">
    <source>
        <dbReference type="Proteomes" id="UP000095287"/>
    </source>
</evidence>
<dbReference type="AlphaFoldDB" id="A0A1I7YV46"/>
<evidence type="ECO:0000313" key="3">
    <source>
        <dbReference type="WBParaSite" id="L893_g20026.t1"/>
    </source>
</evidence>
<sequence>MSSARSSALICMSRQRSVGGYRSLESIADSLPGNDVIRGTAPVHQKQMIQRSRRAQTWLRSSNSKCHQHSGIARQTGSCLLDGRSPAIRDLGAKNRGNEPKESRNRGGSEANRPIDSLFERPYPAAGGARCGNANGPRGRSRIKQRNGNPS</sequence>
<feature type="compositionally biased region" description="Low complexity" evidence="1">
    <location>
        <begin position="124"/>
        <end position="138"/>
    </location>
</feature>
<name>A0A1I7YV46_9BILA</name>